<evidence type="ECO:0000313" key="2">
    <source>
        <dbReference type="EMBL" id="NDY89697.1"/>
    </source>
</evidence>
<dbReference type="EMBL" id="JAAGOH010000001">
    <property type="protein sequence ID" value="NDY89697.1"/>
    <property type="molecule type" value="Genomic_DNA"/>
</dbReference>
<evidence type="ECO:0000256" key="1">
    <source>
        <dbReference type="SAM" id="MobiDB-lite"/>
    </source>
</evidence>
<organism evidence="2 3">
    <name type="scientific">Ideonella livida</name>
    <dbReference type="NCBI Taxonomy" id="2707176"/>
    <lineage>
        <taxon>Bacteria</taxon>
        <taxon>Pseudomonadati</taxon>
        <taxon>Pseudomonadota</taxon>
        <taxon>Betaproteobacteria</taxon>
        <taxon>Burkholderiales</taxon>
        <taxon>Sphaerotilaceae</taxon>
        <taxon>Ideonella</taxon>
    </lineage>
</organism>
<feature type="region of interest" description="Disordered" evidence="1">
    <location>
        <begin position="83"/>
        <end position="123"/>
    </location>
</feature>
<accession>A0A7C9PEA8</accession>
<gene>
    <name evidence="2" type="ORF">G3A44_00655</name>
</gene>
<name>A0A7C9PEA8_9BURK</name>
<proteinExistence type="predicted"/>
<protein>
    <submittedName>
        <fullName evidence="2">Uncharacterized protein</fullName>
    </submittedName>
</protein>
<dbReference type="Proteomes" id="UP000484255">
    <property type="component" value="Unassembled WGS sequence"/>
</dbReference>
<keyword evidence="3" id="KW-1185">Reference proteome</keyword>
<evidence type="ECO:0000313" key="3">
    <source>
        <dbReference type="Proteomes" id="UP000484255"/>
    </source>
</evidence>
<reference evidence="2 3" key="1">
    <citation type="submission" date="2020-02" db="EMBL/GenBank/DDBJ databases">
        <title>Ideonella bacterium strain TBM-1.</title>
        <authorList>
            <person name="Chen W.-M."/>
        </authorList>
    </citation>
    <scope>NUCLEOTIDE SEQUENCE [LARGE SCALE GENOMIC DNA]</scope>
    <source>
        <strain evidence="2 3">TBM-1</strain>
    </source>
</reference>
<dbReference type="RefSeq" id="WP_163455551.1">
    <property type="nucleotide sequence ID" value="NZ_JAAGOH010000001.1"/>
</dbReference>
<comment type="caution">
    <text evidence="2">The sequence shown here is derived from an EMBL/GenBank/DDBJ whole genome shotgun (WGS) entry which is preliminary data.</text>
</comment>
<dbReference type="AlphaFoldDB" id="A0A7C9PEA8"/>
<sequence length="123" mass="12676">MQATAEIVALLDSGGVTFPVKVEISNASGVDITEASVQVAIPAGGDAVATVSTERQLRRLLRSLAGRQSIALVPDAFGIRLIADAPEEPTNEPEPGGSTSDEPSGEQEATKPAAGRARQKGQR</sequence>